<evidence type="ECO:0000256" key="6">
    <source>
        <dbReference type="ARBA" id="ARBA00022801"/>
    </source>
</evidence>
<dbReference type="PROSITE" id="PS00141">
    <property type="entry name" value="ASP_PROTEASE"/>
    <property type="match status" value="1"/>
</dbReference>
<dbReference type="FunFam" id="2.40.70.10:FF:000031">
    <property type="entry name" value="Aspartyl protease AED1"/>
    <property type="match status" value="1"/>
</dbReference>
<comment type="similarity">
    <text evidence="2">Belongs to the peptidase A1 family.</text>
</comment>
<dbReference type="PANTHER" id="PTHR47967">
    <property type="entry name" value="OS07G0603500 PROTEIN-RELATED"/>
    <property type="match status" value="1"/>
</dbReference>
<dbReference type="InterPro" id="IPR034161">
    <property type="entry name" value="Pepsin-like_plant"/>
</dbReference>
<keyword evidence="11" id="KW-1185">Reference proteome</keyword>
<dbReference type="Pfam" id="PF14543">
    <property type="entry name" value="TAXi_N"/>
    <property type="match status" value="1"/>
</dbReference>
<evidence type="ECO:0000256" key="3">
    <source>
        <dbReference type="ARBA" id="ARBA00022525"/>
    </source>
</evidence>
<dbReference type="Gene3D" id="2.40.70.10">
    <property type="entry name" value="Acid Proteases"/>
    <property type="match status" value="2"/>
</dbReference>
<evidence type="ECO:0000256" key="1">
    <source>
        <dbReference type="ARBA" id="ARBA00004613"/>
    </source>
</evidence>
<sequence length="442" mass="47639">MTVHALVATLSLISLSTIFVIEAKANNGLLTFKVDMIHRDSPKSPLYSPSESNLNRLQRYFDYSIARVTTLSNNKLVPTTVVPTGGMFLLNISVGTPPIQTLAIADTGSDLTWTQCTPCPSCYKQDLPLFDPHLSSSYKSLPCHANPCVALGNTACSNDRNICEYNYGYADGSIVIGTLASETFTFYGGTTTTTTTTTSSTTTTTTFPRLVFGCGHNDSGTFIARETGIIGLGGGPVSFISQIGPKIGWKFSSCLVPGNTSLNTMTFGGSVSGEGVVATPLIRAEDKTYYFVTLDAISVANKRRIPYNDSAQANNTGNTFIDSGSYFTVLPTGLYNEVELDLREAIALKGVTLGGLKWCYKSESLEGFPDITFHFRGADVVLKPVNYFIRPDGDETLLCLSLLPVNGTTTIIGNRAQINFEIGYDLEANTVSFKPTDCTKQL</sequence>
<dbReference type="Pfam" id="PF14541">
    <property type="entry name" value="TAXi_C"/>
    <property type="match status" value="1"/>
</dbReference>
<proteinExistence type="inferred from homology"/>
<keyword evidence="5" id="KW-0064">Aspartyl protease</keyword>
<evidence type="ECO:0000256" key="2">
    <source>
        <dbReference type="ARBA" id="ARBA00007447"/>
    </source>
</evidence>
<dbReference type="SUPFAM" id="SSF50630">
    <property type="entry name" value="Acid proteases"/>
    <property type="match status" value="1"/>
</dbReference>
<gene>
    <name evidence="10" type="ORF">Scep_027149</name>
</gene>
<dbReference type="InterPro" id="IPR032799">
    <property type="entry name" value="TAXi_C"/>
</dbReference>
<organism evidence="10 11">
    <name type="scientific">Stephania cephalantha</name>
    <dbReference type="NCBI Taxonomy" id="152367"/>
    <lineage>
        <taxon>Eukaryota</taxon>
        <taxon>Viridiplantae</taxon>
        <taxon>Streptophyta</taxon>
        <taxon>Embryophyta</taxon>
        <taxon>Tracheophyta</taxon>
        <taxon>Spermatophyta</taxon>
        <taxon>Magnoliopsida</taxon>
        <taxon>Ranunculales</taxon>
        <taxon>Menispermaceae</taxon>
        <taxon>Menispermoideae</taxon>
        <taxon>Cissampelideae</taxon>
        <taxon>Stephania</taxon>
    </lineage>
</organism>
<evidence type="ECO:0000256" key="7">
    <source>
        <dbReference type="ARBA" id="ARBA00023180"/>
    </source>
</evidence>
<feature type="signal peptide" evidence="8">
    <location>
        <begin position="1"/>
        <end position="23"/>
    </location>
</feature>
<dbReference type="FunFam" id="2.40.70.10:FF:000050">
    <property type="entry name" value="Aspartic proteinase CDR1"/>
    <property type="match status" value="1"/>
</dbReference>
<evidence type="ECO:0000256" key="8">
    <source>
        <dbReference type="SAM" id="SignalP"/>
    </source>
</evidence>
<evidence type="ECO:0000256" key="4">
    <source>
        <dbReference type="ARBA" id="ARBA00022670"/>
    </source>
</evidence>
<dbReference type="InterPro" id="IPR033121">
    <property type="entry name" value="PEPTIDASE_A1"/>
</dbReference>
<dbReference type="AlphaFoldDB" id="A0AAP0ELH0"/>
<name>A0AAP0ELH0_9MAGN</name>
<keyword evidence="8" id="KW-0732">Signal</keyword>
<dbReference type="GO" id="GO:0006508">
    <property type="term" value="P:proteolysis"/>
    <property type="evidence" value="ECO:0007669"/>
    <property type="project" value="UniProtKB-KW"/>
</dbReference>
<dbReference type="GO" id="GO:0005576">
    <property type="term" value="C:extracellular region"/>
    <property type="evidence" value="ECO:0007669"/>
    <property type="project" value="UniProtKB-SubCell"/>
</dbReference>
<keyword evidence="7" id="KW-0325">Glycoprotein</keyword>
<dbReference type="PROSITE" id="PS51767">
    <property type="entry name" value="PEPTIDASE_A1"/>
    <property type="match status" value="1"/>
</dbReference>
<evidence type="ECO:0000256" key="5">
    <source>
        <dbReference type="ARBA" id="ARBA00022750"/>
    </source>
</evidence>
<dbReference type="GO" id="GO:0004190">
    <property type="term" value="F:aspartic-type endopeptidase activity"/>
    <property type="evidence" value="ECO:0007669"/>
    <property type="project" value="UniProtKB-KW"/>
</dbReference>
<dbReference type="EMBL" id="JBBNAG010000011">
    <property type="protein sequence ID" value="KAK9095680.1"/>
    <property type="molecule type" value="Genomic_DNA"/>
</dbReference>
<comment type="subcellular location">
    <subcellularLocation>
        <location evidence="1">Secreted</location>
    </subcellularLocation>
</comment>
<comment type="caution">
    <text evidence="10">The sequence shown here is derived from an EMBL/GenBank/DDBJ whole genome shotgun (WGS) entry which is preliminary data.</text>
</comment>
<feature type="chain" id="PRO_5042958224" description="Peptidase A1 domain-containing protein" evidence="8">
    <location>
        <begin position="24"/>
        <end position="442"/>
    </location>
</feature>
<accession>A0AAP0ELH0</accession>
<dbReference type="PANTHER" id="PTHR47967:SF128">
    <property type="entry name" value="ASPARTIC PROTEINASE CDR1-LIKE"/>
    <property type="match status" value="1"/>
</dbReference>
<dbReference type="InterPro" id="IPR001969">
    <property type="entry name" value="Aspartic_peptidase_AS"/>
</dbReference>
<keyword evidence="6" id="KW-0378">Hydrolase</keyword>
<protein>
    <recommendedName>
        <fullName evidence="9">Peptidase A1 domain-containing protein</fullName>
    </recommendedName>
</protein>
<evidence type="ECO:0000313" key="11">
    <source>
        <dbReference type="Proteomes" id="UP001419268"/>
    </source>
</evidence>
<dbReference type="InterPro" id="IPR032861">
    <property type="entry name" value="TAXi_N"/>
</dbReference>
<dbReference type="CDD" id="cd05476">
    <property type="entry name" value="pepsin_A_like_plant"/>
    <property type="match status" value="1"/>
</dbReference>
<evidence type="ECO:0000259" key="9">
    <source>
        <dbReference type="PROSITE" id="PS51767"/>
    </source>
</evidence>
<reference evidence="10 11" key="1">
    <citation type="submission" date="2024-01" db="EMBL/GenBank/DDBJ databases">
        <title>Genome assemblies of Stephania.</title>
        <authorList>
            <person name="Yang L."/>
        </authorList>
    </citation>
    <scope>NUCLEOTIDE SEQUENCE [LARGE SCALE GENOMIC DNA]</scope>
    <source>
        <strain evidence="10">JXDWG</strain>
        <tissue evidence="10">Leaf</tissue>
    </source>
</reference>
<evidence type="ECO:0000313" key="10">
    <source>
        <dbReference type="EMBL" id="KAK9095680.1"/>
    </source>
</evidence>
<keyword evidence="4" id="KW-0645">Protease</keyword>
<dbReference type="InterPro" id="IPR051708">
    <property type="entry name" value="Plant_Aspart_Prot_A1"/>
</dbReference>
<keyword evidence="3" id="KW-0964">Secreted</keyword>
<dbReference type="Proteomes" id="UP001419268">
    <property type="component" value="Unassembled WGS sequence"/>
</dbReference>
<feature type="domain" description="Peptidase A1" evidence="9">
    <location>
        <begin position="88"/>
        <end position="434"/>
    </location>
</feature>
<dbReference type="InterPro" id="IPR021109">
    <property type="entry name" value="Peptidase_aspartic_dom_sf"/>
</dbReference>